<dbReference type="Proteomes" id="UP001374803">
    <property type="component" value="Chromosome"/>
</dbReference>
<evidence type="ECO:0000313" key="2">
    <source>
        <dbReference type="Proteomes" id="UP001374803"/>
    </source>
</evidence>
<dbReference type="SUPFAM" id="SSF51161">
    <property type="entry name" value="Trimeric LpxA-like enzymes"/>
    <property type="match status" value="1"/>
</dbReference>
<keyword evidence="2" id="KW-1185">Reference proteome</keyword>
<organism evidence="1 2">
    <name type="scientific">Pendulispora rubella</name>
    <dbReference type="NCBI Taxonomy" id="2741070"/>
    <lineage>
        <taxon>Bacteria</taxon>
        <taxon>Pseudomonadati</taxon>
        <taxon>Myxococcota</taxon>
        <taxon>Myxococcia</taxon>
        <taxon>Myxococcales</taxon>
        <taxon>Sorangiineae</taxon>
        <taxon>Pendulisporaceae</taxon>
        <taxon>Pendulispora</taxon>
    </lineage>
</organism>
<dbReference type="PANTHER" id="PTHR13061">
    <property type="entry name" value="DYNACTIN SUBUNIT P25"/>
    <property type="match status" value="1"/>
</dbReference>
<dbReference type="EMBL" id="CP089983">
    <property type="protein sequence ID" value="WXB09234.1"/>
    <property type="molecule type" value="Genomic_DNA"/>
</dbReference>
<gene>
    <name evidence="1" type="ORF">LVJ94_18610</name>
</gene>
<name>A0ABZ2LE70_9BACT</name>
<dbReference type="InterPro" id="IPR050484">
    <property type="entry name" value="Transf_Hexapept/Carb_Anhydrase"/>
</dbReference>
<accession>A0ABZ2LE70</accession>
<dbReference type="CDD" id="cd04645">
    <property type="entry name" value="LbH_gamma_CA_like"/>
    <property type="match status" value="1"/>
</dbReference>
<protein>
    <submittedName>
        <fullName evidence="1">Gamma carbonic anhydrase family protein</fullName>
    </submittedName>
</protein>
<dbReference type="InterPro" id="IPR047324">
    <property type="entry name" value="LbH_gamma_CA-like"/>
</dbReference>
<dbReference type="Pfam" id="PF00132">
    <property type="entry name" value="Hexapep"/>
    <property type="match status" value="1"/>
</dbReference>
<proteinExistence type="predicted"/>
<dbReference type="RefSeq" id="WP_394838905.1">
    <property type="nucleotide sequence ID" value="NZ_CP089929.1"/>
</dbReference>
<sequence>MPLYEYEGTRPILREGAYVSPQATVIGDIHLEAQSSVWFGAVLRGDVGAIRIGARSNVQDNAVIHVTGGLNNTVVGDDVTIGHLALLHGCTIGHRVLVGMGSIVLDDAKIGDDCFIGAGSLVTPGTVIPARSFVLGRPAKVVREVTEKDLLWIAASAQHYVEYARTFATSLKLVEG</sequence>
<reference evidence="1" key="1">
    <citation type="submission" date="2021-12" db="EMBL/GenBank/DDBJ databases">
        <title>Discovery of the Pendulisporaceae a myxobacterial family with distinct sporulation behavior and unique specialized metabolism.</title>
        <authorList>
            <person name="Garcia R."/>
            <person name="Popoff A."/>
            <person name="Bader C.D."/>
            <person name="Loehr J."/>
            <person name="Walesch S."/>
            <person name="Walt C."/>
            <person name="Boldt J."/>
            <person name="Bunk B."/>
            <person name="Haeckl F.J.F.P.J."/>
            <person name="Gunesch A.P."/>
            <person name="Birkelbach J."/>
            <person name="Nuebel U."/>
            <person name="Pietschmann T."/>
            <person name="Bach T."/>
            <person name="Mueller R."/>
        </authorList>
    </citation>
    <scope>NUCLEOTIDE SEQUENCE</scope>
    <source>
        <strain evidence="1">MSr11367</strain>
    </source>
</reference>
<dbReference type="Gene3D" id="2.160.10.10">
    <property type="entry name" value="Hexapeptide repeat proteins"/>
    <property type="match status" value="1"/>
</dbReference>
<dbReference type="InterPro" id="IPR011004">
    <property type="entry name" value="Trimer_LpxA-like_sf"/>
</dbReference>
<dbReference type="PANTHER" id="PTHR13061:SF29">
    <property type="entry name" value="GAMMA CARBONIC ANHYDRASE-LIKE 1, MITOCHONDRIAL-RELATED"/>
    <property type="match status" value="1"/>
</dbReference>
<dbReference type="InterPro" id="IPR001451">
    <property type="entry name" value="Hexapep"/>
</dbReference>
<evidence type="ECO:0000313" key="1">
    <source>
        <dbReference type="EMBL" id="WXB09234.1"/>
    </source>
</evidence>